<keyword evidence="2" id="KW-1185">Reference proteome</keyword>
<proteinExistence type="predicted"/>
<evidence type="ECO:0000313" key="2">
    <source>
        <dbReference type="Proteomes" id="UP001396334"/>
    </source>
</evidence>
<organism evidence="1 2">
    <name type="scientific">Hibiscus sabdariffa</name>
    <name type="common">roselle</name>
    <dbReference type="NCBI Taxonomy" id="183260"/>
    <lineage>
        <taxon>Eukaryota</taxon>
        <taxon>Viridiplantae</taxon>
        <taxon>Streptophyta</taxon>
        <taxon>Embryophyta</taxon>
        <taxon>Tracheophyta</taxon>
        <taxon>Spermatophyta</taxon>
        <taxon>Magnoliopsida</taxon>
        <taxon>eudicotyledons</taxon>
        <taxon>Gunneridae</taxon>
        <taxon>Pentapetalae</taxon>
        <taxon>rosids</taxon>
        <taxon>malvids</taxon>
        <taxon>Malvales</taxon>
        <taxon>Malvaceae</taxon>
        <taxon>Malvoideae</taxon>
        <taxon>Hibiscus</taxon>
    </lineage>
</organism>
<sequence>MDVNYVFRCDFLRCCERLAREYVVEFHKPNLAVLFETDNAEVALILQGHSDALGGCTLVDSILLFLARSWSMCSCHIPRTQNLVADRVVVDRVVALCRGSSIVSMMFDSVPVALVELVRKEAAAG</sequence>
<dbReference type="EMBL" id="JBBPBN010000034">
    <property type="protein sequence ID" value="KAK9003017.1"/>
    <property type="molecule type" value="Genomic_DNA"/>
</dbReference>
<evidence type="ECO:0008006" key="3">
    <source>
        <dbReference type="Google" id="ProtNLM"/>
    </source>
</evidence>
<protein>
    <recommendedName>
        <fullName evidence="3">RNase H type-1 domain-containing protein</fullName>
    </recommendedName>
</protein>
<gene>
    <name evidence="1" type="ORF">V6N11_060590</name>
</gene>
<reference evidence="1 2" key="1">
    <citation type="journal article" date="2024" name="G3 (Bethesda)">
        <title>Genome assembly of Hibiscus sabdariffa L. provides insights into metabolisms of medicinal natural products.</title>
        <authorList>
            <person name="Kim T."/>
        </authorList>
    </citation>
    <scope>NUCLEOTIDE SEQUENCE [LARGE SCALE GENOMIC DNA]</scope>
    <source>
        <strain evidence="1">TK-2024</strain>
        <tissue evidence="1">Old leaves</tissue>
    </source>
</reference>
<comment type="caution">
    <text evidence="1">The sequence shown here is derived from an EMBL/GenBank/DDBJ whole genome shotgun (WGS) entry which is preliminary data.</text>
</comment>
<dbReference type="Proteomes" id="UP001396334">
    <property type="component" value="Unassembled WGS sequence"/>
</dbReference>
<evidence type="ECO:0000313" key="1">
    <source>
        <dbReference type="EMBL" id="KAK9003017.1"/>
    </source>
</evidence>
<accession>A0ABR2QQS9</accession>
<name>A0ABR2QQS9_9ROSI</name>